<dbReference type="EMBL" id="MGAV01000012">
    <property type="protein sequence ID" value="OGK54998.1"/>
    <property type="molecule type" value="Genomic_DNA"/>
</dbReference>
<proteinExistence type="predicted"/>
<organism evidence="1 2">
    <name type="scientific">Candidatus Roizmanbacteria bacterium RIFCSPLOWO2_02_FULL_36_11</name>
    <dbReference type="NCBI Taxonomy" id="1802071"/>
    <lineage>
        <taxon>Bacteria</taxon>
        <taxon>Candidatus Roizmaniibacteriota</taxon>
    </lineage>
</organism>
<dbReference type="Proteomes" id="UP000177418">
    <property type="component" value="Unassembled WGS sequence"/>
</dbReference>
<dbReference type="AlphaFoldDB" id="A0A1F7JHB0"/>
<sequence>MSRLTVENCEKIAVTDLDFSHLEALWIEVNKQIIDLTKTRCNYGGNRYWFNCPRCGKRVGALYRKPLSLLFLCRLCQNLTYQLTKYRRSNHELTIKTINKLKH</sequence>
<evidence type="ECO:0000313" key="2">
    <source>
        <dbReference type="Proteomes" id="UP000177418"/>
    </source>
</evidence>
<accession>A0A1F7JHB0</accession>
<evidence type="ECO:0000313" key="1">
    <source>
        <dbReference type="EMBL" id="OGK54998.1"/>
    </source>
</evidence>
<comment type="caution">
    <text evidence="1">The sequence shown here is derived from an EMBL/GenBank/DDBJ whole genome shotgun (WGS) entry which is preliminary data.</text>
</comment>
<name>A0A1F7JHB0_9BACT</name>
<protein>
    <submittedName>
        <fullName evidence="1">Uncharacterized protein</fullName>
    </submittedName>
</protein>
<reference evidence="1 2" key="1">
    <citation type="journal article" date="2016" name="Nat. Commun.">
        <title>Thousands of microbial genomes shed light on interconnected biogeochemical processes in an aquifer system.</title>
        <authorList>
            <person name="Anantharaman K."/>
            <person name="Brown C.T."/>
            <person name="Hug L.A."/>
            <person name="Sharon I."/>
            <person name="Castelle C.J."/>
            <person name="Probst A.J."/>
            <person name="Thomas B.C."/>
            <person name="Singh A."/>
            <person name="Wilkins M.J."/>
            <person name="Karaoz U."/>
            <person name="Brodie E.L."/>
            <person name="Williams K.H."/>
            <person name="Hubbard S.S."/>
            <person name="Banfield J.F."/>
        </authorList>
    </citation>
    <scope>NUCLEOTIDE SEQUENCE [LARGE SCALE GENOMIC DNA]</scope>
</reference>
<gene>
    <name evidence="1" type="ORF">A3H78_00800</name>
</gene>